<evidence type="ECO:0000313" key="9">
    <source>
        <dbReference type="Proteomes" id="UP001235939"/>
    </source>
</evidence>
<protein>
    <recommendedName>
        <fullName evidence="1">ATP-dependent DNA helicase</fullName>
        <ecNumber evidence="1">5.6.2.3</ecNumber>
    </recommendedName>
</protein>
<keyword evidence="1" id="KW-0347">Helicase</keyword>
<feature type="compositionally biased region" description="Basic and acidic residues" evidence="2">
    <location>
        <begin position="187"/>
        <end position="204"/>
    </location>
</feature>
<gene>
    <name evidence="8" type="ORF">LAZ67_19000760</name>
</gene>
<dbReference type="Gene3D" id="3.30.70.270">
    <property type="match status" value="1"/>
</dbReference>
<dbReference type="Pfam" id="PF14214">
    <property type="entry name" value="Helitron_like_N"/>
    <property type="match status" value="1"/>
</dbReference>
<organism evidence="8 9">
    <name type="scientific">Cordylochernes scorpioides</name>
    <dbReference type="NCBI Taxonomy" id="51811"/>
    <lineage>
        <taxon>Eukaryota</taxon>
        <taxon>Metazoa</taxon>
        <taxon>Ecdysozoa</taxon>
        <taxon>Arthropoda</taxon>
        <taxon>Chelicerata</taxon>
        <taxon>Arachnida</taxon>
        <taxon>Pseudoscorpiones</taxon>
        <taxon>Cheliferoidea</taxon>
        <taxon>Chernetidae</taxon>
        <taxon>Cordylochernes</taxon>
    </lineage>
</organism>
<dbReference type="Pfam" id="PF21530">
    <property type="entry name" value="Pif1_2B_dom"/>
    <property type="match status" value="1"/>
</dbReference>
<proteinExistence type="inferred from homology"/>
<feature type="compositionally biased region" description="Low complexity" evidence="2">
    <location>
        <begin position="1617"/>
        <end position="1630"/>
    </location>
</feature>
<dbReference type="InterPro" id="IPR041588">
    <property type="entry name" value="Integrase_H2C2"/>
</dbReference>
<accession>A0ABY6LI78</accession>
<dbReference type="EC" id="5.6.2.3" evidence="1"/>
<keyword evidence="1" id="KW-0547">Nucleotide-binding</keyword>
<reference evidence="8 9" key="1">
    <citation type="submission" date="2022-01" db="EMBL/GenBank/DDBJ databases">
        <title>A chromosomal length assembly of Cordylochernes scorpioides.</title>
        <authorList>
            <person name="Zeh D."/>
            <person name="Zeh J."/>
        </authorList>
    </citation>
    <scope>NUCLEOTIDE SEQUENCE [LARGE SCALE GENOMIC DNA]</scope>
    <source>
        <strain evidence="8">IN4F17</strain>
        <tissue evidence="8">Whole Body</tissue>
    </source>
</reference>
<dbReference type="PANTHER" id="PTHR10492">
    <property type="match status" value="1"/>
</dbReference>
<dbReference type="SUPFAM" id="SSF56672">
    <property type="entry name" value="DNA/RNA polymerases"/>
    <property type="match status" value="1"/>
</dbReference>
<dbReference type="PANTHER" id="PTHR10492:SF57">
    <property type="entry name" value="ATP-DEPENDENT DNA HELICASE"/>
    <property type="match status" value="1"/>
</dbReference>
<feature type="domain" description="DNA helicase Pif1-like DEAD-box helicase" evidence="3">
    <location>
        <begin position="1192"/>
        <end position="1403"/>
    </location>
</feature>
<feature type="compositionally biased region" description="Basic and acidic residues" evidence="2">
    <location>
        <begin position="29"/>
        <end position="43"/>
    </location>
</feature>
<keyword evidence="1" id="KW-0234">DNA repair</keyword>
<dbReference type="CDD" id="cd09274">
    <property type="entry name" value="RNase_HI_RT_Ty3"/>
    <property type="match status" value="1"/>
</dbReference>
<dbReference type="Pfam" id="PF17919">
    <property type="entry name" value="RT_RNaseH_2"/>
    <property type="match status" value="1"/>
</dbReference>
<comment type="similarity">
    <text evidence="1">Belongs to the helicase family.</text>
</comment>
<evidence type="ECO:0000259" key="7">
    <source>
        <dbReference type="Pfam" id="PF21530"/>
    </source>
</evidence>
<keyword evidence="1" id="KW-0233">DNA recombination</keyword>
<comment type="cofactor">
    <cofactor evidence="1">
        <name>Mg(2+)</name>
        <dbReference type="ChEBI" id="CHEBI:18420"/>
    </cofactor>
</comment>
<feature type="compositionally biased region" description="Basic and acidic residues" evidence="2">
    <location>
        <begin position="2165"/>
        <end position="2181"/>
    </location>
</feature>
<dbReference type="InterPro" id="IPR036397">
    <property type="entry name" value="RNaseH_sf"/>
</dbReference>
<dbReference type="InterPro" id="IPR025476">
    <property type="entry name" value="Helitron_helicase-like"/>
</dbReference>
<dbReference type="InterPro" id="IPR041577">
    <property type="entry name" value="RT_RNaseH_2"/>
</dbReference>
<dbReference type="InterPro" id="IPR049163">
    <property type="entry name" value="Pif1-like_2B_dom"/>
</dbReference>
<evidence type="ECO:0000313" key="8">
    <source>
        <dbReference type="EMBL" id="UYV80574.1"/>
    </source>
</evidence>
<comment type="catalytic activity">
    <reaction evidence="1">
        <text>ATP + H2O = ADP + phosphate + H(+)</text>
        <dbReference type="Rhea" id="RHEA:13065"/>
        <dbReference type="ChEBI" id="CHEBI:15377"/>
        <dbReference type="ChEBI" id="CHEBI:15378"/>
        <dbReference type="ChEBI" id="CHEBI:30616"/>
        <dbReference type="ChEBI" id="CHEBI:43474"/>
        <dbReference type="ChEBI" id="CHEBI:456216"/>
        <dbReference type="EC" id="5.6.2.3"/>
    </reaction>
</comment>
<dbReference type="InterPro" id="IPR043502">
    <property type="entry name" value="DNA/RNA_pol_sf"/>
</dbReference>
<dbReference type="InterPro" id="IPR027417">
    <property type="entry name" value="P-loop_NTPase"/>
</dbReference>
<feature type="domain" description="DNA helicase Pif1-like 2B" evidence="7">
    <location>
        <begin position="1494"/>
        <end position="1539"/>
    </location>
</feature>
<dbReference type="EMBL" id="CP092881">
    <property type="protein sequence ID" value="UYV80574.1"/>
    <property type="molecule type" value="Genomic_DNA"/>
</dbReference>
<keyword evidence="1" id="KW-0067">ATP-binding</keyword>
<evidence type="ECO:0000259" key="4">
    <source>
        <dbReference type="Pfam" id="PF14214"/>
    </source>
</evidence>
<feature type="compositionally biased region" description="Basic and acidic residues" evidence="2">
    <location>
        <begin position="121"/>
        <end position="158"/>
    </location>
</feature>
<dbReference type="Pfam" id="PF05970">
    <property type="entry name" value="PIF1"/>
    <property type="match status" value="1"/>
</dbReference>
<feature type="domain" description="Reverse transcriptase/retrotransposon-derived protein RNase H-like" evidence="5">
    <location>
        <begin position="1888"/>
        <end position="1987"/>
    </location>
</feature>
<dbReference type="Gene3D" id="3.30.420.10">
    <property type="entry name" value="Ribonuclease H-like superfamily/Ribonuclease H"/>
    <property type="match status" value="1"/>
</dbReference>
<dbReference type="Gene3D" id="3.40.50.300">
    <property type="entry name" value="P-loop containing nucleotide triphosphate hydrolases"/>
    <property type="match status" value="1"/>
</dbReference>
<feature type="domain" description="Integrase zinc-binding" evidence="6">
    <location>
        <begin position="2082"/>
        <end position="2136"/>
    </location>
</feature>
<evidence type="ECO:0000259" key="5">
    <source>
        <dbReference type="Pfam" id="PF17919"/>
    </source>
</evidence>
<keyword evidence="1" id="KW-0227">DNA damage</keyword>
<evidence type="ECO:0000256" key="1">
    <source>
        <dbReference type="RuleBase" id="RU363044"/>
    </source>
</evidence>
<keyword evidence="1" id="KW-0378">Hydrolase</keyword>
<name>A0ABY6LI78_9ARAC</name>
<feature type="domain" description="Helitron helicase-like" evidence="4">
    <location>
        <begin position="548"/>
        <end position="728"/>
    </location>
</feature>
<evidence type="ECO:0000259" key="6">
    <source>
        <dbReference type="Pfam" id="PF17921"/>
    </source>
</evidence>
<feature type="region of interest" description="Disordered" evidence="2">
    <location>
        <begin position="2139"/>
        <end position="2195"/>
    </location>
</feature>
<dbReference type="Gene3D" id="1.10.340.70">
    <property type="match status" value="1"/>
</dbReference>
<feature type="compositionally biased region" description="Basic and acidic residues" evidence="2">
    <location>
        <begin position="52"/>
        <end position="89"/>
    </location>
</feature>
<evidence type="ECO:0000256" key="2">
    <source>
        <dbReference type="SAM" id="MobiDB-lite"/>
    </source>
</evidence>
<keyword evidence="9" id="KW-1185">Reference proteome</keyword>
<feature type="region of interest" description="Disordered" evidence="2">
    <location>
        <begin position="1798"/>
        <end position="1822"/>
    </location>
</feature>
<dbReference type="Pfam" id="PF17921">
    <property type="entry name" value="Integrase_H2C2"/>
    <property type="match status" value="1"/>
</dbReference>
<evidence type="ECO:0000259" key="3">
    <source>
        <dbReference type="Pfam" id="PF05970"/>
    </source>
</evidence>
<feature type="compositionally biased region" description="Polar residues" evidence="2">
    <location>
        <begin position="1636"/>
        <end position="1653"/>
    </location>
</feature>
<dbReference type="Proteomes" id="UP001235939">
    <property type="component" value="Chromosome 19"/>
</dbReference>
<feature type="compositionally biased region" description="Basic residues" evidence="2">
    <location>
        <begin position="1798"/>
        <end position="1814"/>
    </location>
</feature>
<feature type="region of interest" description="Disordered" evidence="2">
    <location>
        <begin position="1"/>
        <end position="238"/>
    </location>
</feature>
<dbReference type="InterPro" id="IPR010285">
    <property type="entry name" value="DNA_helicase_pif1-like_DEAD"/>
</dbReference>
<feature type="region of interest" description="Disordered" evidence="2">
    <location>
        <begin position="1616"/>
        <end position="1659"/>
    </location>
</feature>
<dbReference type="SUPFAM" id="SSF52540">
    <property type="entry name" value="P-loop containing nucleoside triphosphate hydrolases"/>
    <property type="match status" value="2"/>
</dbReference>
<dbReference type="InterPro" id="IPR043128">
    <property type="entry name" value="Rev_trsase/Diguanyl_cyclase"/>
</dbReference>
<sequence>MPPKKRKPIGKVLPKVSKKRNVRSAETAVQREHRLRINRERASTSRAAESVGQRENRLQQERDRASTSRAAESLEQRENRLQQERDRASTSRAAESVGQRENRLRQKRNRASTSRAAESVGQRENRLQQERDRASTSRAAESLEQRENRLQQERDRASTSRAAESVGQRENRLRQNRNRASTSRAAESLEQRENRLQQERDRASTSRAAESVGQRENRLRQNRNRVSTSRAAETPQEHTARILHVRERTLASRNSRDRLSNLLLEGFNYDSCKNYEQHPSITIGQMSIVCNYCKAKKFKDEPPGFCCKNGKVYLSPPQLPPDELFSLMSGNSSESNHFLRNIRKYNSCFQMTSFGATSFSEESVFPTTFRVQGQVYHRAGSLLPSLDQPPQFLQIFFVEDAQLEVNRRCHFSSALRHGTVLCLQRMFHRCNQLIKIFKTALENMPSDGYKLVIRADKTPSGEHERRFNAPQSNDVAVVLSADEFNQRDIIIQRRSNALKRISETHRSYDPLQYPIIFWDGEDGYHFNYRQIDQNTGVPTNRKVSAMSFYSYRIMARDNVYNHILNCRQLFSQYIVDMYAKIESERLLYIRLNQKELRVEEYIHLRDAVANDGMVANFGKLVILPATFTGSPRHMHEYTQDAMVFVRTYGRPDLFITFTCNPSWPEINAELFNGQKPMDRHDLTARVFKLKLNKLIALITKQCIFGETRCWMFTIEWQKRGLPHSHILIWLKDKIHPIQIDNVISAEIPNPEEDPNLYEVVIKNMIHGPCDTFNINAPCMKNGKCSKNYPRDLISDTQTGFDGYPRYRRRAPENGGFKGKLKGRGNTEIEVDNKWVVPYSPLLSRMFKAHINVEYCHSVKSIKYICKYVNKGNDMAIFGLSKENTNDEISQYLLGRYISSNEAVWRILSFPIHERHPNVVHLSVHLENGQRVYFTNANARTVAAAPPNTTLTAFFQLCQQDPFAKNLLYPEVPRYYTWNASRKSFCRRKQGTLVPEHEGIFASEALGRVYTVHPNNAEFFFFRMLLHTVRGPTSFSSLKCVNGEECRTFREACQKLGLLEDDQHWDNVLSEAASQSFPEQIRELFAILLTTCNPSNPQNLWEKYRESMSEDVLIKARRANPTLDINFSSDIFNEALLLLQNKCLAINDRTLSQLGLQSPERCQPTILNRELMREKNYNIEQLRRFVDSKKPLLVEDQREAYNSIMDCINKQQGGIIFLDAPGGTGKTFLINLLLAEVRSKNAIALAIASSGIAATLIAGGRTAHSMLKLPLNIANEQYPTCNISSTSGQAQVLKSCIIIVWDECTMAHKHSLEALDRTLRDLKGNNKLMGGILLLLAGDFRQTLPVIPRSTPADEINACLKASVLWKHIKNITLRTNLRVQVLGEHSVQNFARKLLQIGEGTFPNGSPMCDVSFPLDFGNIVSSVGELIDKVFPNIAENFRNHGWLCERTILAPRNDAVDEINNCIQDMLPGSVTEYNSINTMVDVDDTVNYPSEFLNSLNPSGLPPHHLRLKIGSPIMLLRNLDPPKLCNGTRLCVKRLLPNVIEATILTGKENGKDVLIPRIPLIPNDFPFLFKRLQFPVRLAFAITINKAQGQSLKCCAHPDAQVHGMHLFRRPTTSSAARGTGTANADIEQSRAPSQPTQAKTSQPSSPFETKVGTPPMASRIDFELLSNPTYPFNHVSKHVPNECKHGLDQNLSQRARTAHKAFTHGNPCLHSLPKPQIFTCHHSNLTPRNFSCPQHIKPPRLQPTIPIMPKKVSVHRRNSPTYHTKSIHDHTSPRHNYANVPHNIHAPIRHHATNTHNPHNKRNTRAKRQQQQTSACTTVKNNTIIPSTQNIEKIHATKQPHNRKTLRSFLKAVNAYKEFIPDHARLRTPLVNLLKKDVMWVWNDECQKAFTNLKESLTTHPTLYLYQEGLPCQVYCNTSTFGIAGILKQVYPDGKTYPVQHFSRSLRGHERNYSDLELQCLAIVESVDNFRACLMGRKFTILSDHPALQWLKEIKAPSGRLFRWRLRLSRYEYEVRSINGVQQYETGVVTRIPFCGFLDAPLIKSQQSSPSGKSRVTMDHNKLRTVSRKGVLKTIVPSSLTTRLLKSVHTQHHHPNISKMTRLISSQYYWQNMTQDIAKQVKTCPTCRLARRIDEYNQPSRKNTDTGPKAKQNSHTPKTRPEPHPKINKPKEVRILRRRDRKRSSAAINSAYANRKERLVSDLQLLRTPLLANTFKAGRISIEDDPRQGRPTFQRTDENVQKITDLIKENPRTTLLELEQDTGISKTTIGRIVTEDLKLKKTPAKFIPRFLTNEQKLCRLATCEDMMEMTRTDPEWKDKIITGDETWVYGYDPESKPQSAEWRGQTVIKEMYLGILRRLREAIRKKRPEKWTNGDWILHHDNARPHTAHLVTSFLAKNGTEILPQPPYSPDIAPNDFFLFPKLKAVLKGRHFDTREDIIEKSLLALKSIPKEAYKNCFDNWQKRWRWCVEARGDNFEKF</sequence>